<organism evidence="3 4">
    <name type="scientific">Cyanidioschyzon merolae (strain NIES-3377 / 10D)</name>
    <name type="common">Unicellular red alga</name>
    <dbReference type="NCBI Taxonomy" id="280699"/>
    <lineage>
        <taxon>Eukaryota</taxon>
        <taxon>Rhodophyta</taxon>
        <taxon>Bangiophyceae</taxon>
        <taxon>Cyanidiales</taxon>
        <taxon>Cyanidiaceae</taxon>
        <taxon>Cyanidioschyzon</taxon>
    </lineage>
</organism>
<sequence length="475" mass="51764">MQLRLPLVNVERDVSGASLYEALQGVGFAYIVADETVYTEAFQSVLDAAREFFRQLTAADRSKLARGNWLAPNAGYVAVGVEALAPESGLSDPKEALNFVYGARVEPLEASLSHSLLSAKRAFDRVVLRRLVPLLVQRLGTALERHGCGPIATVFCRAHAFVDLAAGHTPEHRCACPDLSRCTRSEDTGARSAAPLMKVHEHSPDAGARCSLERGEMMRLSTCQEQIPAAPGGDRETRTQTSKGTVSPDLRVCMKQPALAGHTTIDRGCEIREISDSDSRNLALDCAMLPPGIARGERGPPEENKAPSVLATTLRLLHYPPVPLTQVPHATCGTSNERTSEIVLAGAHSDYGTFTLLYQDEVGGLQLKIGDHWVDIEHDPTRAPGLVFNAGDVLSIWTRGRISSTKHRVVARPEQTARNDATKLSGRPGGARYSAERFSVALFVHPLDETIVDELNARTAAQVLHERLQRTYRYE</sequence>
<keyword evidence="4" id="KW-1185">Reference proteome</keyword>
<dbReference type="InterPro" id="IPR005123">
    <property type="entry name" value="Oxoglu/Fe-dep_dioxygenase_dom"/>
</dbReference>
<name>M1VL26_CYAM1</name>
<dbReference type="InterPro" id="IPR050231">
    <property type="entry name" value="Iron_ascorbate_oxido_reductase"/>
</dbReference>
<dbReference type="GeneID" id="16997092"/>
<dbReference type="EMBL" id="AP006500">
    <property type="protein sequence ID" value="BAM82338.1"/>
    <property type="molecule type" value="Genomic_DNA"/>
</dbReference>
<dbReference type="Pfam" id="PF14226">
    <property type="entry name" value="DIOX_N"/>
    <property type="match status" value="1"/>
</dbReference>
<dbReference type="InterPro" id="IPR027443">
    <property type="entry name" value="IPNS-like_sf"/>
</dbReference>
<comment type="similarity">
    <text evidence="1">Belongs to the iron/ascorbate-dependent oxidoreductase family.</text>
</comment>
<dbReference type="InterPro" id="IPR026992">
    <property type="entry name" value="DIOX_N"/>
</dbReference>
<dbReference type="KEGG" id="cme:CYME_CMR064C"/>
<dbReference type="Proteomes" id="UP000007014">
    <property type="component" value="Chromosome 18"/>
</dbReference>
<dbReference type="SUPFAM" id="SSF51197">
    <property type="entry name" value="Clavaminate synthase-like"/>
    <property type="match status" value="2"/>
</dbReference>
<evidence type="ECO:0000313" key="3">
    <source>
        <dbReference type="EMBL" id="BAM82338.1"/>
    </source>
</evidence>
<dbReference type="eggNOG" id="KOG0143">
    <property type="taxonomic scope" value="Eukaryota"/>
</dbReference>
<evidence type="ECO:0000256" key="1">
    <source>
        <dbReference type="RuleBase" id="RU003682"/>
    </source>
</evidence>
<keyword evidence="1" id="KW-0560">Oxidoreductase</keyword>
<dbReference type="InterPro" id="IPR044861">
    <property type="entry name" value="IPNS-like_FE2OG_OXY"/>
</dbReference>
<dbReference type="PROSITE" id="PS51471">
    <property type="entry name" value="FE2OG_OXY"/>
    <property type="match status" value="1"/>
</dbReference>
<dbReference type="GO" id="GO:0016491">
    <property type="term" value="F:oxidoreductase activity"/>
    <property type="evidence" value="ECO:0007669"/>
    <property type="project" value="UniProtKB-KW"/>
</dbReference>
<protein>
    <recommendedName>
        <fullName evidence="2">Fe2OG dioxygenase domain-containing protein</fullName>
    </recommendedName>
</protein>
<evidence type="ECO:0000313" key="4">
    <source>
        <dbReference type="Proteomes" id="UP000007014"/>
    </source>
</evidence>
<reference evidence="3 4" key="2">
    <citation type="journal article" date="2007" name="BMC Biol.">
        <title>A 100%-complete sequence reveals unusually simple genomic features in the hot-spring red alga Cyanidioschyzon merolae.</title>
        <authorList>
            <person name="Nozaki H."/>
            <person name="Takano H."/>
            <person name="Misumi O."/>
            <person name="Terasawa K."/>
            <person name="Matsuzaki M."/>
            <person name="Maruyama S."/>
            <person name="Nishida K."/>
            <person name="Yagisawa F."/>
            <person name="Yoshida Y."/>
            <person name="Fujiwara T."/>
            <person name="Takio S."/>
            <person name="Tamura K."/>
            <person name="Chung S.J."/>
            <person name="Nakamura S."/>
            <person name="Kuroiwa H."/>
            <person name="Tanaka K."/>
            <person name="Sato N."/>
            <person name="Kuroiwa T."/>
        </authorList>
    </citation>
    <scope>NUCLEOTIDE SEQUENCE [LARGE SCALE GENOMIC DNA]</scope>
    <source>
        <strain evidence="3 4">10D</strain>
    </source>
</reference>
<keyword evidence="1" id="KW-0408">Iron</keyword>
<accession>M1VL26</accession>
<dbReference type="PANTHER" id="PTHR47990">
    <property type="entry name" value="2-OXOGLUTARATE (2OG) AND FE(II)-DEPENDENT OXYGENASE SUPERFAMILY PROTEIN-RELATED"/>
    <property type="match status" value="1"/>
</dbReference>
<reference evidence="3 4" key="1">
    <citation type="journal article" date="2004" name="Nature">
        <title>Genome sequence of the ultrasmall unicellular red alga Cyanidioschyzon merolae 10D.</title>
        <authorList>
            <person name="Matsuzaki M."/>
            <person name="Misumi O."/>
            <person name="Shin-i T."/>
            <person name="Maruyama S."/>
            <person name="Takahara M."/>
            <person name="Miyagishima S."/>
            <person name="Mori T."/>
            <person name="Nishida K."/>
            <person name="Yagisawa F."/>
            <person name="Nishida K."/>
            <person name="Yoshida Y."/>
            <person name="Nishimura Y."/>
            <person name="Nakao S."/>
            <person name="Kobayashi T."/>
            <person name="Momoyama Y."/>
            <person name="Higashiyama T."/>
            <person name="Minoda A."/>
            <person name="Sano M."/>
            <person name="Nomoto H."/>
            <person name="Oishi K."/>
            <person name="Hayashi H."/>
            <person name="Ohta F."/>
            <person name="Nishizaka S."/>
            <person name="Haga S."/>
            <person name="Miura S."/>
            <person name="Morishita T."/>
            <person name="Kabeya Y."/>
            <person name="Terasawa K."/>
            <person name="Suzuki Y."/>
            <person name="Ishii Y."/>
            <person name="Asakawa S."/>
            <person name="Takano H."/>
            <person name="Ohta N."/>
            <person name="Kuroiwa H."/>
            <person name="Tanaka K."/>
            <person name="Shimizu N."/>
            <person name="Sugano S."/>
            <person name="Sato N."/>
            <person name="Nozaki H."/>
            <person name="Ogasawara N."/>
            <person name="Kohara Y."/>
            <person name="Kuroiwa T."/>
        </authorList>
    </citation>
    <scope>NUCLEOTIDE SEQUENCE [LARGE SCALE GENOMIC DNA]</scope>
    <source>
        <strain evidence="3 4">10D</strain>
    </source>
</reference>
<dbReference type="Gene3D" id="2.60.120.330">
    <property type="entry name" value="B-lactam Antibiotic, Isopenicillin N Synthase, Chain"/>
    <property type="match status" value="2"/>
</dbReference>
<proteinExistence type="inferred from homology"/>
<feature type="domain" description="Fe2OG dioxygenase" evidence="2">
    <location>
        <begin position="310"/>
        <end position="446"/>
    </location>
</feature>
<dbReference type="GO" id="GO:0046872">
    <property type="term" value="F:metal ion binding"/>
    <property type="evidence" value="ECO:0007669"/>
    <property type="project" value="UniProtKB-KW"/>
</dbReference>
<dbReference type="RefSeq" id="XP_005538374.1">
    <property type="nucleotide sequence ID" value="XM_005538317.1"/>
</dbReference>
<dbReference type="Pfam" id="PF03171">
    <property type="entry name" value="2OG-FeII_Oxy"/>
    <property type="match status" value="1"/>
</dbReference>
<dbReference type="AlphaFoldDB" id="M1VL26"/>
<dbReference type="OrthoDB" id="288590at2759"/>
<keyword evidence="1" id="KW-0479">Metal-binding</keyword>
<gene>
    <name evidence="3" type="ORF">CYME_CMR064C</name>
</gene>
<dbReference type="Gramene" id="CMR064CT">
    <property type="protein sequence ID" value="CMR064CT"/>
    <property type="gene ID" value="CMR064C"/>
</dbReference>
<evidence type="ECO:0000259" key="2">
    <source>
        <dbReference type="PROSITE" id="PS51471"/>
    </source>
</evidence>
<dbReference type="HOGENOM" id="CLU_575372_0_0_1"/>